<feature type="transmembrane region" description="Helical" evidence="5">
    <location>
        <begin position="83"/>
        <end position="101"/>
    </location>
</feature>
<feature type="transmembrane region" description="Helical" evidence="5">
    <location>
        <begin position="171"/>
        <end position="191"/>
    </location>
</feature>
<organism evidence="7 8">
    <name type="scientific">Saccharopolyspora montiporae</name>
    <dbReference type="NCBI Taxonomy" id="2781240"/>
    <lineage>
        <taxon>Bacteria</taxon>
        <taxon>Bacillati</taxon>
        <taxon>Actinomycetota</taxon>
        <taxon>Actinomycetes</taxon>
        <taxon>Pseudonocardiales</taxon>
        <taxon>Pseudonocardiaceae</taxon>
        <taxon>Saccharopolyspora</taxon>
    </lineage>
</organism>
<dbReference type="PANTHER" id="PTHR23531">
    <property type="entry name" value="QUINOLENE RESISTANCE PROTEIN NORA"/>
    <property type="match status" value="1"/>
</dbReference>
<dbReference type="InterPro" id="IPR011701">
    <property type="entry name" value="MFS"/>
</dbReference>
<feature type="transmembrane region" description="Helical" evidence="5">
    <location>
        <begin position="107"/>
        <end position="130"/>
    </location>
</feature>
<dbReference type="PROSITE" id="PS50850">
    <property type="entry name" value="MFS"/>
    <property type="match status" value="1"/>
</dbReference>
<evidence type="ECO:0000313" key="8">
    <source>
        <dbReference type="Proteomes" id="UP000598360"/>
    </source>
</evidence>
<keyword evidence="2 5" id="KW-0812">Transmembrane</keyword>
<protein>
    <submittedName>
        <fullName evidence="7">MFS transporter</fullName>
    </submittedName>
</protein>
<keyword evidence="4 5" id="KW-0472">Membrane</keyword>
<dbReference type="GO" id="GO:0022857">
    <property type="term" value="F:transmembrane transporter activity"/>
    <property type="evidence" value="ECO:0007669"/>
    <property type="project" value="InterPro"/>
</dbReference>
<proteinExistence type="predicted"/>
<comment type="subcellular location">
    <subcellularLocation>
        <location evidence="1">Cell membrane</location>
        <topology evidence="1">Multi-pass membrane protein</topology>
    </subcellularLocation>
</comment>
<dbReference type="SUPFAM" id="SSF103473">
    <property type="entry name" value="MFS general substrate transporter"/>
    <property type="match status" value="1"/>
</dbReference>
<comment type="caution">
    <text evidence="7">The sequence shown here is derived from an EMBL/GenBank/DDBJ whole genome shotgun (WGS) entry which is preliminary data.</text>
</comment>
<dbReference type="RefSeq" id="WP_193929236.1">
    <property type="nucleotide sequence ID" value="NZ_JADEYC010000025.1"/>
</dbReference>
<evidence type="ECO:0000256" key="2">
    <source>
        <dbReference type="ARBA" id="ARBA00022692"/>
    </source>
</evidence>
<feature type="transmembrane region" description="Helical" evidence="5">
    <location>
        <begin position="268"/>
        <end position="287"/>
    </location>
</feature>
<feature type="transmembrane region" description="Helical" evidence="5">
    <location>
        <begin position="142"/>
        <end position="165"/>
    </location>
</feature>
<evidence type="ECO:0000313" key="7">
    <source>
        <dbReference type="EMBL" id="MBE9375788.1"/>
    </source>
</evidence>
<evidence type="ECO:0000256" key="3">
    <source>
        <dbReference type="ARBA" id="ARBA00022989"/>
    </source>
</evidence>
<dbReference type="EMBL" id="JADEYC010000025">
    <property type="protein sequence ID" value="MBE9375788.1"/>
    <property type="molecule type" value="Genomic_DNA"/>
</dbReference>
<feature type="transmembrane region" description="Helical" evidence="5">
    <location>
        <begin position="344"/>
        <end position="371"/>
    </location>
</feature>
<accession>A0A929G2H0</accession>
<evidence type="ECO:0000256" key="1">
    <source>
        <dbReference type="ARBA" id="ARBA00004651"/>
    </source>
</evidence>
<dbReference type="PANTHER" id="PTHR23531:SF1">
    <property type="entry name" value="QUINOLENE RESISTANCE PROTEIN NORA"/>
    <property type="match status" value="1"/>
</dbReference>
<gene>
    <name evidence="7" type="ORF">IQ251_15150</name>
</gene>
<dbReference type="AlphaFoldDB" id="A0A929G2H0"/>
<dbReference type="InterPro" id="IPR020846">
    <property type="entry name" value="MFS_dom"/>
</dbReference>
<sequence length="375" mass="37431">MHPPAPVAPPTPLRSRSFLLLLVCTLGGFTGYVLLLPIVAMWAVRGGAGELAAGAVNGTFMLVTVLTQLGMPWLLARIEHRTALGLGVLLIGLPAPLYAATAQLPGLLAISGVRGIGFGLLTVAGSALVAELVPPAVRGRAAGLYGLAVGLPNVAFLPAGVWLAQHIGFQALFWTAGLVPAATAAMAFGIARTTSRGPRASGRFPRALLSPWATMTAGALAAGGLVAFLPLAVGSGTSSVALLAFGATTLLGRWLAGQIGDRAGRRQVLVPSVLLAGLGAALVAVGAGDESALAVPGAALLGAGFGAMQNVTLVAMFDTTSSGTASTAWNIAYDGGNGLGSVGFGMLITLSGYPTAFAAAATLILLCIPLASRSR</sequence>
<keyword evidence="8" id="KW-1185">Reference proteome</keyword>
<keyword evidence="3 5" id="KW-1133">Transmembrane helix</keyword>
<evidence type="ECO:0000259" key="6">
    <source>
        <dbReference type="PROSITE" id="PS50850"/>
    </source>
</evidence>
<feature type="transmembrane region" description="Helical" evidence="5">
    <location>
        <begin position="239"/>
        <end position="256"/>
    </location>
</feature>
<name>A0A929G2H0_9PSEU</name>
<reference evidence="7" key="1">
    <citation type="submission" date="2020-10" db="EMBL/GenBank/DDBJ databases">
        <title>Diversity and distribution of actinomycetes associated with coral in the coast of Hainan.</title>
        <authorList>
            <person name="Li F."/>
        </authorList>
    </citation>
    <scope>NUCLEOTIDE SEQUENCE</scope>
    <source>
        <strain evidence="7">HNM0983</strain>
    </source>
</reference>
<dbReference type="Proteomes" id="UP000598360">
    <property type="component" value="Unassembled WGS sequence"/>
</dbReference>
<dbReference type="InterPro" id="IPR036259">
    <property type="entry name" value="MFS_trans_sf"/>
</dbReference>
<feature type="transmembrane region" description="Helical" evidence="5">
    <location>
        <begin position="55"/>
        <end position="76"/>
    </location>
</feature>
<evidence type="ECO:0000256" key="4">
    <source>
        <dbReference type="ARBA" id="ARBA00023136"/>
    </source>
</evidence>
<feature type="domain" description="Major facilitator superfamily (MFS) profile" evidence="6">
    <location>
        <begin position="177"/>
        <end position="375"/>
    </location>
</feature>
<evidence type="ECO:0000256" key="5">
    <source>
        <dbReference type="SAM" id="Phobius"/>
    </source>
</evidence>
<feature type="transmembrane region" description="Helical" evidence="5">
    <location>
        <begin position="18"/>
        <end position="43"/>
    </location>
</feature>
<feature type="transmembrane region" description="Helical" evidence="5">
    <location>
        <begin position="212"/>
        <end position="233"/>
    </location>
</feature>
<dbReference type="InterPro" id="IPR052714">
    <property type="entry name" value="MFS_Exporter"/>
</dbReference>
<dbReference type="Gene3D" id="1.20.1250.20">
    <property type="entry name" value="MFS general substrate transporter like domains"/>
    <property type="match status" value="1"/>
</dbReference>
<dbReference type="GO" id="GO:0005886">
    <property type="term" value="C:plasma membrane"/>
    <property type="evidence" value="ECO:0007669"/>
    <property type="project" value="UniProtKB-SubCell"/>
</dbReference>
<dbReference type="Pfam" id="PF07690">
    <property type="entry name" value="MFS_1"/>
    <property type="match status" value="1"/>
</dbReference>